<protein>
    <submittedName>
        <fullName evidence="5">Helix-turn-helix domain-containing protein</fullName>
    </submittedName>
</protein>
<dbReference type="SUPFAM" id="SSF46689">
    <property type="entry name" value="Homeodomain-like"/>
    <property type="match status" value="2"/>
</dbReference>
<keyword evidence="6" id="KW-1185">Reference proteome</keyword>
<keyword evidence="1" id="KW-0805">Transcription regulation</keyword>
<gene>
    <name evidence="5" type="ORF">GXP70_03195</name>
</gene>
<reference evidence="5 6" key="1">
    <citation type="submission" date="2020-01" db="EMBL/GenBank/DDBJ databases">
        <title>Paenibacillus sp. nov., isolated from tomato rhizosphere.</title>
        <authorList>
            <person name="Weon H.-Y."/>
            <person name="Lee S.A."/>
        </authorList>
    </citation>
    <scope>NUCLEOTIDE SEQUENCE [LARGE SCALE GENOMIC DNA]</scope>
    <source>
        <strain evidence="5 6">12200R-189</strain>
    </source>
</reference>
<dbReference type="EMBL" id="CP048209">
    <property type="protein sequence ID" value="QHT63714.1"/>
    <property type="molecule type" value="Genomic_DNA"/>
</dbReference>
<dbReference type="GO" id="GO:0003700">
    <property type="term" value="F:DNA-binding transcription factor activity"/>
    <property type="evidence" value="ECO:0007669"/>
    <property type="project" value="InterPro"/>
</dbReference>
<feature type="domain" description="HTH araC/xylS-type" evidence="4">
    <location>
        <begin position="185"/>
        <end position="283"/>
    </location>
</feature>
<proteinExistence type="predicted"/>
<evidence type="ECO:0000313" key="5">
    <source>
        <dbReference type="EMBL" id="QHT63714.1"/>
    </source>
</evidence>
<evidence type="ECO:0000313" key="6">
    <source>
        <dbReference type="Proteomes" id="UP000476064"/>
    </source>
</evidence>
<name>A0A6C0G7J6_9BACL</name>
<evidence type="ECO:0000256" key="1">
    <source>
        <dbReference type="ARBA" id="ARBA00023015"/>
    </source>
</evidence>
<sequence length="286" mass="32791">MMFRFTSPPMPHYITSGEDVYPAGDKHAARSDIGVFDLLVTTRGCLYLEEDGLPLTIPAGHFAILRPDRAHRTARPCGEETHFRWLHFQTLGNWSETVERELYEAPAHTGPSFVQIETFVFHVPRSGELPAKEMAYEWLEELLRLHAAAETGARFKQQSIFQQLLFQLQEEGSAAARDPQLALADEAAAYLRRSYREQVSYKELSEQLHFHANYIALCMKKAFGCTPLDYLTRYRIEQAKQLLIHTADPIGAVAEATGFVTFSYFVRCFAKHTGTRPKAFRQRYRR</sequence>
<dbReference type="PANTHER" id="PTHR43280">
    <property type="entry name" value="ARAC-FAMILY TRANSCRIPTIONAL REGULATOR"/>
    <property type="match status" value="1"/>
</dbReference>
<evidence type="ECO:0000256" key="2">
    <source>
        <dbReference type="ARBA" id="ARBA00023125"/>
    </source>
</evidence>
<dbReference type="SMART" id="SM00342">
    <property type="entry name" value="HTH_ARAC"/>
    <property type="match status" value="1"/>
</dbReference>
<dbReference type="InterPro" id="IPR018060">
    <property type="entry name" value="HTH_AraC"/>
</dbReference>
<dbReference type="SUPFAM" id="SSF51215">
    <property type="entry name" value="Regulatory protein AraC"/>
    <property type="match status" value="1"/>
</dbReference>
<dbReference type="Proteomes" id="UP000476064">
    <property type="component" value="Chromosome"/>
</dbReference>
<evidence type="ECO:0000259" key="4">
    <source>
        <dbReference type="PROSITE" id="PS01124"/>
    </source>
</evidence>
<accession>A0A6C0G7J6</accession>
<dbReference type="InterPro" id="IPR037923">
    <property type="entry name" value="HTH-like"/>
</dbReference>
<dbReference type="Gene3D" id="1.10.10.60">
    <property type="entry name" value="Homeodomain-like"/>
    <property type="match status" value="2"/>
</dbReference>
<evidence type="ECO:0000256" key="3">
    <source>
        <dbReference type="ARBA" id="ARBA00023163"/>
    </source>
</evidence>
<organism evidence="5 6">
    <name type="scientific">Paenibacillus lycopersici</name>
    <dbReference type="NCBI Taxonomy" id="2704462"/>
    <lineage>
        <taxon>Bacteria</taxon>
        <taxon>Bacillati</taxon>
        <taxon>Bacillota</taxon>
        <taxon>Bacilli</taxon>
        <taxon>Bacillales</taxon>
        <taxon>Paenibacillaceae</taxon>
        <taxon>Paenibacillus</taxon>
    </lineage>
</organism>
<dbReference type="AlphaFoldDB" id="A0A6C0G7J6"/>
<keyword evidence="3" id="KW-0804">Transcription</keyword>
<dbReference type="PANTHER" id="PTHR43280:SF30">
    <property type="entry name" value="MMSAB OPERON REGULATORY PROTEIN"/>
    <property type="match status" value="1"/>
</dbReference>
<dbReference type="InterPro" id="IPR009057">
    <property type="entry name" value="Homeodomain-like_sf"/>
</dbReference>
<dbReference type="PROSITE" id="PS01124">
    <property type="entry name" value="HTH_ARAC_FAMILY_2"/>
    <property type="match status" value="1"/>
</dbReference>
<dbReference type="Pfam" id="PF12833">
    <property type="entry name" value="HTH_18"/>
    <property type="match status" value="1"/>
</dbReference>
<keyword evidence="2" id="KW-0238">DNA-binding</keyword>
<dbReference type="GO" id="GO:0043565">
    <property type="term" value="F:sequence-specific DNA binding"/>
    <property type="evidence" value="ECO:0007669"/>
    <property type="project" value="InterPro"/>
</dbReference>
<dbReference type="KEGG" id="plyc:GXP70_03195"/>